<sequence>MYPRLALPNSPPPPPPPMNIPQNTRYILGHKSERHEGSSKRVRGAGTITGLPFLPPFCCPASVSLSCKASMPRAQGHDSNLASVPVRAVLPGLSLSATGRAPTCLLSACRDKKAR</sequence>
<name>A0A5B7KMC3_PORTR</name>
<evidence type="ECO:0000313" key="2">
    <source>
        <dbReference type="EMBL" id="MPD05835.1"/>
    </source>
</evidence>
<feature type="compositionally biased region" description="Pro residues" evidence="1">
    <location>
        <begin position="9"/>
        <end position="19"/>
    </location>
</feature>
<dbReference type="AlphaFoldDB" id="A0A5B7KMC3"/>
<proteinExistence type="predicted"/>
<organism evidence="2 3">
    <name type="scientific">Portunus trituberculatus</name>
    <name type="common">Swimming crab</name>
    <name type="synonym">Neptunus trituberculatus</name>
    <dbReference type="NCBI Taxonomy" id="210409"/>
    <lineage>
        <taxon>Eukaryota</taxon>
        <taxon>Metazoa</taxon>
        <taxon>Ecdysozoa</taxon>
        <taxon>Arthropoda</taxon>
        <taxon>Crustacea</taxon>
        <taxon>Multicrustacea</taxon>
        <taxon>Malacostraca</taxon>
        <taxon>Eumalacostraca</taxon>
        <taxon>Eucarida</taxon>
        <taxon>Decapoda</taxon>
        <taxon>Pleocyemata</taxon>
        <taxon>Brachyura</taxon>
        <taxon>Eubrachyura</taxon>
        <taxon>Portunoidea</taxon>
        <taxon>Portunidae</taxon>
        <taxon>Portuninae</taxon>
        <taxon>Portunus</taxon>
    </lineage>
</organism>
<evidence type="ECO:0000313" key="3">
    <source>
        <dbReference type="Proteomes" id="UP000324222"/>
    </source>
</evidence>
<dbReference type="Proteomes" id="UP000324222">
    <property type="component" value="Unassembled WGS sequence"/>
</dbReference>
<evidence type="ECO:0000256" key="1">
    <source>
        <dbReference type="SAM" id="MobiDB-lite"/>
    </source>
</evidence>
<comment type="caution">
    <text evidence="2">The sequence shown here is derived from an EMBL/GenBank/DDBJ whole genome shotgun (WGS) entry which is preliminary data.</text>
</comment>
<keyword evidence="3" id="KW-1185">Reference proteome</keyword>
<protein>
    <submittedName>
        <fullName evidence="2">Uncharacterized protein</fullName>
    </submittedName>
</protein>
<feature type="region of interest" description="Disordered" evidence="1">
    <location>
        <begin position="1"/>
        <end position="23"/>
    </location>
</feature>
<dbReference type="EMBL" id="VSRR010147978">
    <property type="protein sequence ID" value="MPD05835.1"/>
    <property type="molecule type" value="Genomic_DNA"/>
</dbReference>
<accession>A0A5B7KMC3</accession>
<gene>
    <name evidence="2" type="ORF">E2C01_101604</name>
</gene>
<reference evidence="2 3" key="1">
    <citation type="submission" date="2019-05" db="EMBL/GenBank/DDBJ databases">
        <title>Another draft genome of Portunus trituberculatus and its Hox gene families provides insights of decapod evolution.</title>
        <authorList>
            <person name="Jeong J.-H."/>
            <person name="Song I."/>
            <person name="Kim S."/>
            <person name="Choi T."/>
            <person name="Kim D."/>
            <person name="Ryu S."/>
            <person name="Kim W."/>
        </authorList>
    </citation>
    <scope>NUCLEOTIDE SEQUENCE [LARGE SCALE GENOMIC DNA]</scope>
    <source>
        <tissue evidence="2">Muscle</tissue>
    </source>
</reference>